<reference evidence="1 2" key="1">
    <citation type="submission" date="2018-05" db="EMBL/GenBank/DDBJ databases">
        <title>Chitinophaga sp. K3CV102501T nov., isolated from isolated from a monsoon evergreen broad-leaved forest soil.</title>
        <authorList>
            <person name="Lv Y."/>
        </authorList>
    </citation>
    <scope>NUCLEOTIDE SEQUENCE [LARGE SCALE GENOMIC DNA]</scope>
    <source>
        <strain evidence="1 2">GDMCC 1.1325</strain>
    </source>
</reference>
<proteinExistence type="predicted"/>
<sequence length="224" mass="24447">MSTSAALTAPDLIAQYGGIALDKQNDLAAVIGNNDWNADLTEGTLSFGDELVFPIQVLGTLSHVSNTFLWGWANVQSDIPENLLQEALQLKQYGEQHQVALFTNSQFEASLNEVHYIGMIASGMFGSSAYYVADYGQGALLVTIKSDIIDAARTDTPQRILTVFPQLISLFEMDHRQALTSYLKARDFTITVSGNELTATHNDNSIVAAFDEQNRLASLNGKLL</sequence>
<name>A0A365XVL7_9BACT</name>
<dbReference type="OrthoDB" id="7859927at2"/>
<evidence type="ECO:0000313" key="2">
    <source>
        <dbReference type="Proteomes" id="UP000253410"/>
    </source>
</evidence>
<dbReference type="Pfam" id="PF21813">
    <property type="entry name" value="DUF6882"/>
    <property type="match status" value="1"/>
</dbReference>
<protein>
    <submittedName>
        <fullName evidence="1">Uncharacterized protein</fullName>
    </submittedName>
</protein>
<comment type="caution">
    <text evidence="1">The sequence shown here is derived from an EMBL/GenBank/DDBJ whole genome shotgun (WGS) entry which is preliminary data.</text>
</comment>
<dbReference type="EMBL" id="QFFJ01000002">
    <property type="protein sequence ID" value="RBL90417.1"/>
    <property type="molecule type" value="Genomic_DNA"/>
</dbReference>
<evidence type="ECO:0000313" key="1">
    <source>
        <dbReference type="EMBL" id="RBL90417.1"/>
    </source>
</evidence>
<dbReference type="RefSeq" id="WP_113619166.1">
    <property type="nucleotide sequence ID" value="NZ_QFFJ01000002.1"/>
</dbReference>
<dbReference type="AlphaFoldDB" id="A0A365XVL7"/>
<keyword evidence="2" id="KW-1185">Reference proteome</keyword>
<dbReference type="InterPro" id="IPR049249">
    <property type="entry name" value="DUF6882"/>
</dbReference>
<organism evidence="1 2">
    <name type="scientific">Chitinophaga flava</name>
    <dbReference type="NCBI Taxonomy" id="2259036"/>
    <lineage>
        <taxon>Bacteria</taxon>
        <taxon>Pseudomonadati</taxon>
        <taxon>Bacteroidota</taxon>
        <taxon>Chitinophagia</taxon>
        <taxon>Chitinophagales</taxon>
        <taxon>Chitinophagaceae</taxon>
        <taxon>Chitinophaga</taxon>
    </lineage>
</organism>
<accession>A0A365XVL7</accession>
<gene>
    <name evidence="1" type="ORF">DF182_28565</name>
</gene>
<dbReference type="Proteomes" id="UP000253410">
    <property type="component" value="Unassembled WGS sequence"/>
</dbReference>